<sequence length="457" mass="50925">MPVAASHRPSTGFEAMEASILAVKPTAPKGLNLHAGEAGGRGGRVMRREDSVSASGALAGQTMGPHGGDDKEGAPTQGNRNRTASMVTENERGNYKKMIADCKNLVSWFKADSGTPTINEISLSDFKSACKSLGIELNPSLSSLCENDDLSTNVRAVQLLLSKNENYIKDLDDVKKKDRERRKTDREQKRLKIEAEKKAKKEAEEQAAIDAEKILEIEASIILNIAKGALPTTKNMSLVATDTEFGRYDDNGLQFQFGSAEFSSLFLHHNGTFEFKNGYKMEFSSARQFIEQSEGLFDDLKGTYDVVWGEIKRENGKVTRRLTQLLEKKSTEEVRAPKRPTMENKRRSSRLLGSMGANMLSSTLKKMTSSMRLNAPDDPVNEWEPIVLEIILHPSDMEARRAGLDLTQRWGCYEPDEEKGVTTIQRKLTETVVGEYIFPEKNARRAKLPEVKEKDKA</sequence>
<dbReference type="AlphaFoldDB" id="A0A9W7E3R1"/>
<keyword evidence="1" id="KW-0175">Coiled coil</keyword>
<dbReference type="OrthoDB" id="204263at2759"/>
<gene>
    <name evidence="3" type="ORF">TrLO_g5358</name>
</gene>
<organism evidence="3 4">
    <name type="scientific">Triparma laevis f. longispina</name>
    <dbReference type="NCBI Taxonomy" id="1714387"/>
    <lineage>
        <taxon>Eukaryota</taxon>
        <taxon>Sar</taxon>
        <taxon>Stramenopiles</taxon>
        <taxon>Ochrophyta</taxon>
        <taxon>Bolidophyceae</taxon>
        <taxon>Parmales</taxon>
        <taxon>Triparmaceae</taxon>
        <taxon>Triparma</taxon>
    </lineage>
</organism>
<feature type="region of interest" description="Disordered" evidence="2">
    <location>
        <begin position="32"/>
        <end position="84"/>
    </location>
</feature>
<comment type="caution">
    <text evidence="3">The sequence shown here is derived from an EMBL/GenBank/DDBJ whole genome shotgun (WGS) entry which is preliminary data.</text>
</comment>
<reference evidence="4" key="1">
    <citation type="journal article" date="2023" name="Commun. Biol.">
        <title>Genome analysis of Parmales, the sister group of diatoms, reveals the evolutionary specialization of diatoms from phago-mixotrophs to photoautotrophs.</title>
        <authorList>
            <person name="Ban H."/>
            <person name="Sato S."/>
            <person name="Yoshikawa S."/>
            <person name="Yamada K."/>
            <person name="Nakamura Y."/>
            <person name="Ichinomiya M."/>
            <person name="Sato N."/>
            <person name="Blanc-Mathieu R."/>
            <person name="Endo H."/>
            <person name="Kuwata A."/>
            <person name="Ogata H."/>
        </authorList>
    </citation>
    <scope>NUCLEOTIDE SEQUENCE [LARGE SCALE GENOMIC DNA]</scope>
    <source>
        <strain evidence="4">NIES 3700</strain>
    </source>
</reference>
<evidence type="ECO:0000313" key="3">
    <source>
        <dbReference type="EMBL" id="GMH67009.1"/>
    </source>
</evidence>
<dbReference type="EMBL" id="BRXW01000568">
    <property type="protein sequence ID" value="GMH67009.1"/>
    <property type="molecule type" value="Genomic_DNA"/>
</dbReference>
<accession>A0A9W7E3R1</accession>
<evidence type="ECO:0000256" key="1">
    <source>
        <dbReference type="SAM" id="Coils"/>
    </source>
</evidence>
<name>A0A9W7E3R1_9STRA</name>
<feature type="coiled-coil region" evidence="1">
    <location>
        <begin position="157"/>
        <end position="213"/>
    </location>
</feature>
<protein>
    <submittedName>
        <fullName evidence="3">Uncharacterized protein</fullName>
    </submittedName>
</protein>
<evidence type="ECO:0000313" key="4">
    <source>
        <dbReference type="Proteomes" id="UP001165122"/>
    </source>
</evidence>
<evidence type="ECO:0000256" key="2">
    <source>
        <dbReference type="SAM" id="MobiDB-lite"/>
    </source>
</evidence>
<keyword evidence="4" id="KW-1185">Reference proteome</keyword>
<proteinExistence type="predicted"/>
<dbReference type="Proteomes" id="UP001165122">
    <property type="component" value="Unassembled WGS sequence"/>
</dbReference>